<dbReference type="AlphaFoldDB" id="A0A398B1R1"/>
<gene>
    <name evidence="1" type="ORF">D1953_17055</name>
</gene>
<evidence type="ECO:0000313" key="2">
    <source>
        <dbReference type="Proteomes" id="UP000266016"/>
    </source>
</evidence>
<reference evidence="1 2" key="1">
    <citation type="submission" date="2018-08" db="EMBL/GenBank/DDBJ databases">
        <title>Bacillus jemisoniae sp. nov., Bacillus chryseoplanitiae sp. nov., Bacillus resnikiae sp. nov., and Bacillus frankliniae sp. nov., isolated from Viking spacecraft and associated surfaces.</title>
        <authorList>
            <person name="Seuylemezian A."/>
            <person name="Vaishampayan P."/>
        </authorList>
    </citation>
    <scope>NUCLEOTIDE SEQUENCE [LARGE SCALE GENOMIC DNA]</scope>
    <source>
        <strain evidence="1 2">MA001</strain>
    </source>
</reference>
<protein>
    <submittedName>
        <fullName evidence="1">Uncharacterized protein</fullName>
    </submittedName>
</protein>
<sequence length="80" mass="9399">MMQVYCCKSCQKSYENYQDLQHIDSIIEQGICCVCRNDAAYCTQCNMYYFYEEAHAIIGNESNLCTEHYQNFLIKSIVLN</sequence>
<name>A0A398B1R1_9BACI</name>
<dbReference type="Proteomes" id="UP000266016">
    <property type="component" value="Unassembled WGS sequence"/>
</dbReference>
<proteinExistence type="predicted"/>
<keyword evidence="2" id="KW-1185">Reference proteome</keyword>
<dbReference type="EMBL" id="QWVS01000041">
    <property type="protein sequence ID" value="RID82838.1"/>
    <property type="molecule type" value="Genomic_DNA"/>
</dbReference>
<comment type="caution">
    <text evidence="1">The sequence shown here is derived from an EMBL/GenBank/DDBJ whole genome shotgun (WGS) entry which is preliminary data.</text>
</comment>
<organism evidence="1 2">
    <name type="scientific">Peribacillus asahii</name>
    <dbReference type="NCBI Taxonomy" id="228899"/>
    <lineage>
        <taxon>Bacteria</taxon>
        <taxon>Bacillati</taxon>
        <taxon>Bacillota</taxon>
        <taxon>Bacilli</taxon>
        <taxon>Bacillales</taxon>
        <taxon>Bacillaceae</taxon>
        <taxon>Peribacillus</taxon>
    </lineage>
</organism>
<evidence type="ECO:0000313" key="1">
    <source>
        <dbReference type="EMBL" id="RID82838.1"/>
    </source>
</evidence>
<accession>A0A398B1R1</accession>